<feature type="domain" description="GST C-terminal" evidence="2">
    <location>
        <begin position="51"/>
        <end position="175"/>
    </location>
</feature>
<feature type="domain" description="GST N-terminal" evidence="1">
    <location>
        <begin position="2"/>
        <end position="125"/>
    </location>
</feature>
<organism evidence="3 4">
    <name type="scientific">Batillaria attramentaria</name>
    <dbReference type="NCBI Taxonomy" id="370345"/>
    <lineage>
        <taxon>Eukaryota</taxon>
        <taxon>Metazoa</taxon>
        <taxon>Spiralia</taxon>
        <taxon>Lophotrochozoa</taxon>
        <taxon>Mollusca</taxon>
        <taxon>Gastropoda</taxon>
        <taxon>Caenogastropoda</taxon>
        <taxon>Sorbeoconcha</taxon>
        <taxon>Cerithioidea</taxon>
        <taxon>Batillariidae</taxon>
        <taxon>Batillaria</taxon>
    </lineage>
</organism>
<protein>
    <recommendedName>
        <fullName evidence="5">Glutathione S-transferase</fullName>
    </recommendedName>
</protein>
<dbReference type="FunFam" id="1.20.1050.10:FF:000030">
    <property type="entry name" value="Glutathione S-transferase S1"/>
    <property type="match status" value="1"/>
</dbReference>
<dbReference type="InterPro" id="IPR050213">
    <property type="entry name" value="GST_superfamily"/>
</dbReference>
<dbReference type="InterPro" id="IPR010987">
    <property type="entry name" value="Glutathione-S-Trfase_C-like"/>
</dbReference>
<name>A0ABD0KG45_9CAEN</name>
<accession>A0ABD0KG45</accession>
<dbReference type="InterPro" id="IPR036282">
    <property type="entry name" value="Glutathione-S-Trfase_C_sf"/>
</dbReference>
<dbReference type="SUPFAM" id="SSF47616">
    <property type="entry name" value="GST C-terminal domain-like"/>
    <property type="match status" value="1"/>
</dbReference>
<dbReference type="PROSITE" id="PS50404">
    <property type="entry name" value="GST_NTER"/>
    <property type="match status" value="1"/>
</dbReference>
<dbReference type="PANTHER" id="PTHR11571">
    <property type="entry name" value="GLUTATHIONE S-TRANSFERASE"/>
    <property type="match status" value="1"/>
</dbReference>
<comment type="caution">
    <text evidence="3">The sequence shown here is derived from an EMBL/GenBank/DDBJ whole genome shotgun (WGS) entry which is preliminary data.</text>
</comment>
<dbReference type="Gene3D" id="1.20.1050.10">
    <property type="match status" value="1"/>
</dbReference>
<evidence type="ECO:0000313" key="3">
    <source>
        <dbReference type="EMBL" id="KAK7486018.1"/>
    </source>
</evidence>
<dbReference type="PANTHER" id="PTHR11571:SF150">
    <property type="entry name" value="GLUTATHIONE S-TRANSFERASE"/>
    <property type="match status" value="1"/>
</dbReference>
<dbReference type="Proteomes" id="UP001519460">
    <property type="component" value="Unassembled WGS sequence"/>
</dbReference>
<keyword evidence="4" id="KW-1185">Reference proteome</keyword>
<dbReference type="PROSITE" id="PS50405">
    <property type="entry name" value="GST_CTER"/>
    <property type="match status" value="1"/>
</dbReference>
<sequence length="175" mass="20517">MSDIKLYYFSHFGRGEICRLVLAASGVQWEDIRFTAEQWRTKYKKGLAGTTKLETARVEEIVQLEQEFFNNYLVKVLFEKDHARKVELLDKLKKEDIPRYFNHFEKLLEDNGTGYFVGHQLTLADIAVYDAVVNHVQTVLHVHDADHEQYPEVLALCDKVEANPNIQKYLEQQRD</sequence>
<evidence type="ECO:0000313" key="4">
    <source>
        <dbReference type="Proteomes" id="UP001519460"/>
    </source>
</evidence>
<evidence type="ECO:0008006" key="5">
    <source>
        <dbReference type="Google" id="ProtNLM"/>
    </source>
</evidence>
<dbReference type="InterPro" id="IPR004045">
    <property type="entry name" value="Glutathione_S-Trfase_N"/>
</dbReference>
<dbReference type="EMBL" id="JACVVK020000185">
    <property type="protein sequence ID" value="KAK7486018.1"/>
    <property type="molecule type" value="Genomic_DNA"/>
</dbReference>
<dbReference type="AlphaFoldDB" id="A0ABD0KG45"/>
<evidence type="ECO:0000259" key="1">
    <source>
        <dbReference type="PROSITE" id="PS50404"/>
    </source>
</evidence>
<dbReference type="InterPro" id="IPR004046">
    <property type="entry name" value="GST_C"/>
</dbReference>
<proteinExistence type="predicted"/>
<dbReference type="InterPro" id="IPR036249">
    <property type="entry name" value="Thioredoxin-like_sf"/>
</dbReference>
<dbReference type="Gene3D" id="1.20.1050.130">
    <property type="match status" value="1"/>
</dbReference>
<gene>
    <name evidence="3" type="ORF">BaRGS_00022770</name>
</gene>
<dbReference type="SUPFAM" id="SSF52833">
    <property type="entry name" value="Thioredoxin-like"/>
    <property type="match status" value="1"/>
</dbReference>
<dbReference type="CDD" id="cd03192">
    <property type="entry name" value="GST_C_Sigma_like"/>
    <property type="match status" value="1"/>
</dbReference>
<dbReference type="Pfam" id="PF14497">
    <property type="entry name" value="GST_C_3"/>
    <property type="match status" value="1"/>
</dbReference>
<reference evidence="3 4" key="1">
    <citation type="journal article" date="2023" name="Sci. Data">
        <title>Genome assembly of the Korean intertidal mud-creeper Batillaria attramentaria.</title>
        <authorList>
            <person name="Patra A.K."/>
            <person name="Ho P.T."/>
            <person name="Jun S."/>
            <person name="Lee S.J."/>
            <person name="Kim Y."/>
            <person name="Won Y.J."/>
        </authorList>
    </citation>
    <scope>NUCLEOTIDE SEQUENCE [LARGE SCALE GENOMIC DNA]</scope>
    <source>
        <strain evidence="3">Wonlab-2016</strain>
    </source>
</reference>
<evidence type="ECO:0000259" key="2">
    <source>
        <dbReference type="PROSITE" id="PS50405"/>
    </source>
</evidence>